<evidence type="ECO:0000259" key="9">
    <source>
        <dbReference type="PROSITE" id="PS50106"/>
    </source>
</evidence>
<dbReference type="Gene3D" id="3.30.70.1590">
    <property type="match status" value="1"/>
</dbReference>
<sequence>MSPQKEEQTKTTPKYPIPPTRKKSLQSQPDKAYHNISTAQYDVPKPVVPTATGEGYDVPHSWKKNNNTSSPLRGGSVSLTSTPPHQQRYRKVILKKRSSGDFGVSLRRSVVVEHVNFKEVTKVVFFAEPGAAMLADEHSSGDDSSRLFRGDRLVEIDGINVENAPREAIVSRIKLAGDQVTFLVQSMTNIDLDIMDSPKKPVHYSDDNLTSQPKIYVAKDDGLPKLPATKKEIKEKPSDVVEFSDVSGVKWKLKEKIWFMFEGVLCSGHVVESDENSASVPDTPEGKKRIQLEVSHKVLIVPEEDVDLANDAQFDRVGDISSLRHLNESSMIHTLTHRYEGGLLHSFAGPHLITTTSCHSTTNPSLFSEKMKMTYKGSRFGDNPPHVYAIAQRAHQQMMTSNSDQCIISLGQTGTSKTMNNKKILEYFATVASNSPLKVSKMDSVVQTIESFTCAVTQQCKTASRCVCLYNLDFDRSGAMVSTSVQILLLERNRLVHRPNGEANFNIFYQLLLGADVTLRRELFLLDVEQQSNPLLSNAYTSDSTFEQMSTKGFSNLQHSLETLDLKPDEIKAIFYVVAACIHLGVAGFQLVGGDRLQFARADSAQKAASLLGVSVEKLSHIIFQQSNIQRSSSTASMKRSTSSMSTNIPNKNQHADKSKNTGQHQLDSFIISLYAEVISTVVTLVNRSLTTTQRAKNMVLLVDAPGYQPSSHRTATFADLSFNYVQDCLHSILHHNSFTLPQERYQQESVECEMVVPDEDFISTIEVVDKLPVVGSNGSKGLLWILDEEAASPGASDESFIERLFLYFDQKKLNEIPVLQRNEAKCHFQLLHQAGALSVEYDASGWLEHAKYKYNSQSALETLQDSKKKFMSEVFGGVGGEKLQGSVAGLKLDVGNTLRRATSFRNAWSTTSAAAVVKKSSCMLLKRQIDCLMDIVRRGQPHFILSVACHPPTAIKSEVDFMFFRKQIHGFQLLSIARAIKEGYPEHMVLNDFRHRFDVLLRQISKNLPSNSTSVALMDDKEATENIIKHVELSRSQFRVGVSQVFFRSGVLNLLEDKRNEKVSAVLVSFQAACRGYLARRRLARRKVQEVAVRCIQRNIRKFMAIRQWPWWRLLTKVLPLVEVTRTEEDLREKQAEFDLLKEKFDRVVEERDEFKLSNSKYETRLQEVLLHLEDEHTTATHASELLEHETKERIKLEKQLKELQINHNVLQNQVESMEVELAEKRLLYSDHQTLADSDEEIEDGEYKAKYERAVREYNFELKKQKQQFEDAQEEMQAEKKSMERKISQIQEEADDQHRIEQQTRKKLQRLHAQLSDAQIHLEETNSKNFELEKKQRKFDSELYSLQADITDLKISKDRTQREKDKLSLDNNSLDREILEKDEEVEELKHKLRRLEEELEDNNSRDTDDRQLVNGLKKQIRELEAKLKDQEEELEEQATSIHTLEQTRERLEMSTEQARQQRLREMENKEDELEEMRISYHKKIKQLEFQLEEEEQERATMSKHRRDLEQELADLKNSGIGAHDVEMEKRLRRDLKRYKALLADAQTMIDHLKADVVSKQQMRQLKAQLEESEYTCAAAVKSRKSIELEVDDLQAQLEEVSRAKQDAETRVSSLQREIHELRSKMEEDDEDSQETIRKYKSLVAQHADQQTVIVEAQTTIEELKQDKNALEDKVQTLQSQIHFLEESTIDKNTANRLDNKAKDLETKLEFQKTANRRLEVQLTRVKENNEKLMSERDSHIAAENREREAAKLIQRQLREAKNDQTDLVKREQEALKKKHDLEMDIDESQNQIACLQADLKLAFKRISDLQMALEDLEESDVDEDDDDDSMSSSDEEFTRSSQFGWRSRISTTSGVSERARTTSSRSSSIRADDESMFQNSTDGSQLGVSVKKSPKKLRQSSLKRTGKNSKSALLNECSDKPLNDILSEYGRNIYDDASYILPSRDDASTCSRITKTSLTSSATEDAAPASRMDRVSSILAEENPSVLLYGKPNNIAQNLGLAKAGTFQALNESLRAVKCRQNLPKSQQAKLALRRKIQNEISLMQKRRPVERCSSAIDFMQDDSSESDVESDEFHFQTSFSDAGDFTLESESEEFAEESFIEAALQQMKRPIKRTKSFNRDSKTEPDVDTNKAIKPFKSRFLDEVKRRSKAKKQHNSEEECVSNKARMVEQSTPNVLFHKRDKKSPRRSGRRSRNASVISNLDSEYLNELNMNDFEISSVQDSLCESDDVSLARFGLFATPSSSVGRMSLSEMPKSSHKSRAGRSKKISKPNSDHQRLSRSLSRSQRPTSVCSIQQDNMRSTPSSRARNNETMPPSGRQSKIVYSEKFCNVDSDGVESSSDYSEGENDETENGDSKISLDSIISKYLYRK</sequence>
<feature type="compositionally biased region" description="Basic residues" evidence="8">
    <location>
        <begin position="2179"/>
        <end position="2195"/>
    </location>
</feature>
<name>A0A6F9DL28_9ASCI</name>
<dbReference type="EMBL" id="LR788290">
    <property type="protein sequence ID" value="CAB3264152.1"/>
    <property type="molecule type" value="mRNA"/>
</dbReference>
<feature type="coiled-coil region" evidence="7">
    <location>
        <begin position="1125"/>
        <end position="1152"/>
    </location>
</feature>
<dbReference type="SUPFAM" id="SSF52540">
    <property type="entry name" value="P-loop containing nucleoside triphosphate hydrolases"/>
    <property type="match status" value="1"/>
</dbReference>
<dbReference type="InterPro" id="IPR001478">
    <property type="entry name" value="PDZ"/>
</dbReference>
<dbReference type="GO" id="GO:0032982">
    <property type="term" value="C:myosin filament"/>
    <property type="evidence" value="ECO:0007669"/>
    <property type="project" value="TreeGrafter"/>
</dbReference>
<protein>
    <submittedName>
        <fullName evidence="11">Unconventional myosin-XVIIIa</fullName>
    </submittedName>
</protein>
<evidence type="ECO:0000256" key="7">
    <source>
        <dbReference type="SAM" id="Coils"/>
    </source>
</evidence>
<dbReference type="PANTHER" id="PTHR45615">
    <property type="entry name" value="MYOSIN HEAVY CHAIN, NON-MUSCLE"/>
    <property type="match status" value="1"/>
</dbReference>
<dbReference type="SUPFAM" id="SSF90257">
    <property type="entry name" value="Myosin rod fragments"/>
    <property type="match status" value="2"/>
</dbReference>
<dbReference type="Gene3D" id="4.10.270.10">
    <property type="entry name" value="Myosin, subunit A"/>
    <property type="match status" value="1"/>
</dbReference>
<dbReference type="Gene3D" id="1.20.120.720">
    <property type="entry name" value="Myosin VI head, motor domain, U50 subdomain"/>
    <property type="match status" value="1"/>
</dbReference>
<feature type="coiled-coil region" evidence="7">
    <location>
        <begin position="1188"/>
        <end position="1556"/>
    </location>
</feature>
<feature type="compositionally biased region" description="Basic residues" evidence="8">
    <location>
        <begin position="2257"/>
        <end position="2270"/>
    </location>
</feature>
<dbReference type="GO" id="GO:0003774">
    <property type="term" value="F:cytoskeletal motor activity"/>
    <property type="evidence" value="ECO:0007669"/>
    <property type="project" value="InterPro"/>
</dbReference>
<keyword evidence="3 7" id="KW-0175">Coiled coil</keyword>
<dbReference type="SMART" id="SM00228">
    <property type="entry name" value="PDZ"/>
    <property type="match status" value="1"/>
</dbReference>
<feature type="region of interest" description="Disordered" evidence="8">
    <location>
        <begin position="2244"/>
        <end position="2357"/>
    </location>
</feature>
<dbReference type="GO" id="GO:0051015">
    <property type="term" value="F:actin filament binding"/>
    <property type="evidence" value="ECO:0007669"/>
    <property type="project" value="TreeGrafter"/>
</dbReference>
<evidence type="ECO:0000313" key="11">
    <source>
        <dbReference type="EMBL" id="CAB3264152.1"/>
    </source>
</evidence>
<dbReference type="Gene3D" id="1.10.10.820">
    <property type="match status" value="1"/>
</dbReference>
<dbReference type="Gene3D" id="2.30.42.10">
    <property type="match status" value="1"/>
</dbReference>
<gene>
    <name evidence="11" type="primary">Myo18a-003</name>
</gene>
<dbReference type="InterPro" id="IPR001609">
    <property type="entry name" value="Myosin_head_motor_dom-like"/>
</dbReference>
<dbReference type="GO" id="GO:0016460">
    <property type="term" value="C:myosin II complex"/>
    <property type="evidence" value="ECO:0007669"/>
    <property type="project" value="TreeGrafter"/>
</dbReference>
<dbReference type="InterPro" id="IPR036961">
    <property type="entry name" value="Kinesin_motor_dom_sf"/>
</dbReference>
<dbReference type="PROSITE" id="PS50096">
    <property type="entry name" value="IQ"/>
    <property type="match status" value="1"/>
</dbReference>
<evidence type="ECO:0000256" key="5">
    <source>
        <dbReference type="ARBA" id="ARBA00023175"/>
    </source>
</evidence>
<dbReference type="GO" id="GO:0031032">
    <property type="term" value="P:actomyosin structure organization"/>
    <property type="evidence" value="ECO:0007669"/>
    <property type="project" value="TreeGrafter"/>
</dbReference>
<dbReference type="PROSITE" id="PS50106">
    <property type="entry name" value="PDZ"/>
    <property type="match status" value="1"/>
</dbReference>
<feature type="region of interest" description="Disordered" evidence="8">
    <location>
        <begin position="633"/>
        <end position="661"/>
    </location>
</feature>
<dbReference type="PANTHER" id="PTHR45615:SF36">
    <property type="entry name" value="MYOSIN HEAVY CHAIN-LIKE, ISOFORM B-RELATED"/>
    <property type="match status" value="1"/>
</dbReference>
<dbReference type="InterPro" id="IPR000048">
    <property type="entry name" value="IQ_motif_EF-hand-BS"/>
</dbReference>
<feature type="compositionally biased region" description="Polar residues" evidence="8">
    <location>
        <begin position="1900"/>
        <end position="1913"/>
    </location>
</feature>
<comment type="caution">
    <text evidence="6">Lacks conserved residue(s) required for the propagation of feature annotation.</text>
</comment>
<evidence type="ECO:0000256" key="3">
    <source>
        <dbReference type="ARBA" id="ARBA00023054"/>
    </source>
</evidence>
<keyword evidence="6" id="KW-0009">Actin-binding</keyword>
<accession>A0A6F9DL28</accession>
<feature type="compositionally biased region" description="Acidic residues" evidence="8">
    <location>
        <begin position="1817"/>
        <end position="1836"/>
    </location>
</feature>
<evidence type="ECO:0000256" key="2">
    <source>
        <dbReference type="ARBA" id="ARBA00022840"/>
    </source>
</evidence>
<dbReference type="Gene3D" id="3.40.850.10">
    <property type="entry name" value="Kinesin motor domain"/>
    <property type="match status" value="1"/>
</dbReference>
<feature type="domain" description="PDZ" evidence="9">
    <location>
        <begin position="91"/>
        <end position="188"/>
    </location>
</feature>
<comment type="similarity">
    <text evidence="6">Belongs to the TRAFAC class myosin-kinesin ATPase superfamily. Myosin family.</text>
</comment>
<feature type="compositionally biased region" description="Polar residues" evidence="8">
    <location>
        <begin position="2289"/>
        <end position="2320"/>
    </location>
</feature>
<dbReference type="SMART" id="SM00242">
    <property type="entry name" value="MYSc"/>
    <property type="match status" value="1"/>
</dbReference>
<evidence type="ECO:0000256" key="1">
    <source>
        <dbReference type="ARBA" id="ARBA00022741"/>
    </source>
</evidence>
<evidence type="ECO:0000256" key="4">
    <source>
        <dbReference type="ARBA" id="ARBA00023123"/>
    </source>
</evidence>
<keyword evidence="4 6" id="KW-0518">Myosin</keyword>
<feature type="domain" description="Myosin motor" evidence="10">
    <location>
        <begin position="315"/>
        <end position="1061"/>
    </location>
</feature>
<feature type="compositionally biased region" description="Polar residues" evidence="8">
    <location>
        <begin position="1840"/>
        <end position="1856"/>
    </location>
</feature>
<feature type="region of interest" description="Disordered" evidence="8">
    <location>
        <begin position="1"/>
        <end position="38"/>
    </location>
</feature>
<dbReference type="Gene3D" id="1.20.58.530">
    <property type="match status" value="1"/>
</dbReference>
<feature type="region of interest" description="Disordered" evidence="8">
    <location>
        <begin position="54"/>
        <end position="87"/>
    </location>
</feature>
<keyword evidence="5" id="KW-0505">Motor protein</keyword>
<dbReference type="PROSITE" id="PS51456">
    <property type="entry name" value="MYOSIN_MOTOR"/>
    <property type="match status" value="1"/>
</dbReference>
<dbReference type="SUPFAM" id="SSF50156">
    <property type="entry name" value="PDZ domain-like"/>
    <property type="match status" value="1"/>
</dbReference>
<dbReference type="GO" id="GO:0005737">
    <property type="term" value="C:cytoplasm"/>
    <property type="evidence" value="ECO:0007669"/>
    <property type="project" value="TreeGrafter"/>
</dbReference>
<proteinExistence type="evidence at transcript level"/>
<feature type="region of interest" description="Disordered" evidence="8">
    <location>
        <begin position="2147"/>
        <end position="2197"/>
    </location>
</feature>
<organism evidence="11">
    <name type="scientific">Phallusia mammillata</name>
    <dbReference type="NCBI Taxonomy" id="59560"/>
    <lineage>
        <taxon>Eukaryota</taxon>
        <taxon>Metazoa</taxon>
        <taxon>Chordata</taxon>
        <taxon>Tunicata</taxon>
        <taxon>Ascidiacea</taxon>
        <taxon>Phlebobranchia</taxon>
        <taxon>Ascidiidae</taxon>
        <taxon>Phallusia</taxon>
    </lineage>
</organism>
<keyword evidence="1" id="KW-0547">Nucleotide-binding</keyword>
<feature type="compositionally biased region" description="Low complexity" evidence="8">
    <location>
        <begin position="633"/>
        <end position="647"/>
    </location>
</feature>
<feature type="region of interest" description="Disordered" evidence="8">
    <location>
        <begin position="1817"/>
        <end position="1915"/>
    </location>
</feature>
<evidence type="ECO:0000256" key="6">
    <source>
        <dbReference type="PROSITE-ProRule" id="PRU00782"/>
    </source>
</evidence>
<reference evidence="11" key="1">
    <citation type="submission" date="2020-04" db="EMBL/GenBank/DDBJ databases">
        <authorList>
            <person name="Neveu A P."/>
        </authorList>
    </citation>
    <scope>NUCLEOTIDE SEQUENCE</scope>
    <source>
        <tissue evidence="11">Whole embryo</tissue>
    </source>
</reference>
<feature type="compositionally biased region" description="Polar residues" evidence="8">
    <location>
        <begin position="25"/>
        <end position="38"/>
    </location>
</feature>
<dbReference type="SMART" id="SM00015">
    <property type="entry name" value="IQ"/>
    <property type="match status" value="2"/>
</dbReference>
<feature type="compositionally biased region" description="Polar residues" evidence="8">
    <location>
        <begin position="64"/>
        <end position="85"/>
    </location>
</feature>
<keyword evidence="2" id="KW-0067">ATP-binding</keyword>
<dbReference type="GO" id="GO:0005524">
    <property type="term" value="F:ATP binding"/>
    <property type="evidence" value="ECO:0007669"/>
    <property type="project" value="UniProtKB-KW"/>
</dbReference>
<dbReference type="InterPro" id="IPR036034">
    <property type="entry name" value="PDZ_sf"/>
</dbReference>
<dbReference type="Pfam" id="PF00063">
    <property type="entry name" value="Myosin_head"/>
    <property type="match status" value="1"/>
</dbReference>
<dbReference type="Gene3D" id="1.20.5.340">
    <property type="match status" value="1"/>
</dbReference>
<evidence type="ECO:0000256" key="8">
    <source>
        <dbReference type="SAM" id="MobiDB-lite"/>
    </source>
</evidence>
<dbReference type="InterPro" id="IPR027417">
    <property type="entry name" value="P-loop_NTPase"/>
</dbReference>
<feature type="compositionally biased region" description="Polar residues" evidence="8">
    <location>
        <begin position="1877"/>
        <end position="1888"/>
    </location>
</feature>
<evidence type="ECO:0000259" key="10">
    <source>
        <dbReference type="PROSITE" id="PS51456"/>
    </source>
</evidence>
<feature type="compositionally biased region" description="Acidic residues" evidence="8">
    <location>
        <begin position="2344"/>
        <end position="2353"/>
    </location>
</feature>